<name>A0A6J4KA91_9BACT</name>
<sequence>MFATDLVPPLQATPGPRHLDPDGQPRNRRLGAARRADRAVQELLGLARGMIADGEVARSEADALVRWIEVNAEEQDVWPISTIADRLRRVYADGEVDADERAELLGLLSSVTGELPGTAAAMNRATRLPLDDPQPPLRFGGHVYVFTGKFAFGTRGACQQAVEARGARCGVSVSQKTNVLVIGALGNADWIHSSHGRKIEQAVHYRTNGVPLQIVSEEHWTGCLRS</sequence>
<dbReference type="AlphaFoldDB" id="A0A6J4KA91"/>
<dbReference type="Gene3D" id="3.40.50.10190">
    <property type="entry name" value="BRCT domain"/>
    <property type="match status" value="1"/>
</dbReference>
<evidence type="ECO:0000313" key="2">
    <source>
        <dbReference type="EMBL" id="CAA9299140.1"/>
    </source>
</evidence>
<reference evidence="2" key="1">
    <citation type="submission" date="2020-02" db="EMBL/GenBank/DDBJ databases">
        <authorList>
            <person name="Meier V. D."/>
        </authorList>
    </citation>
    <scope>NUCLEOTIDE SEQUENCE</scope>
    <source>
        <strain evidence="2">AVDCRST_MAG89</strain>
    </source>
</reference>
<evidence type="ECO:0008006" key="3">
    <source>
        <dbReference type="Google" id="ProtNLM"/>
    </source>
</evidence>
<feature type="region of interest" description="Disordered" evidence="1">
    <location>
        <begin position="1"/>
        <end position="34"/>
    </location>
</feature>
<protein>
    <recommendedName>
        <fullName evidence="3">BRCT domain-containing protein</fullName>
    </recommendedName>
</protein>
<evidence type="ECO:0000256" key="1">
    <source>
        <dbReference type="SAM" id="MobiDB-lite"/>
    </source>
</evidence>
<organism evidence="2">
    <name type="scientific">uncultured Gemmatimonadota bacterium</name>
    <dbReference type="NCBI Taxonomy" id="203437"/>
    <lineage>
        <taxon>Bacteria</taxon>
        <taxon>Pseudomonadati</taxon>
        <taxon>Gemmatimonadota</taxon>
        <taxon>environmental samples</taxon>
    </lineage>
</organism>
<dbReference type="SUPFAM" id="SSF52113">
    <property type="entry name" value="BRCT domain"/>
    <property type="match status" value="1"/>
</dbReference>
<dbReference type="InterPro" id="IPR036420">
    <property type="entry name" value="BRCT_dom_sf"/>
</dbReference>
<dbReference type="EMBL" id="CADCTV010000077">
    <property type="protein sequence ID" value="CAA9299140.1"/>
    <property type="molecule type" value="Genomic_DNA"/>
</dbReference>
<proteinExistence type="predicted"/>
<gene>
    <name evidence="2" type="ORF">AVDCRST_MAG89-331</name>
</gene>
<dbReference type="CDD" id="cd17748">
    <property type="entry name" value="BRCT_DNA_ligase_like"/>
    <property type="match status" value="1"/>
</dbReference>
<accession>A0A6J4KA91</accession>